<gene>
    <name evidence="1" type="ORF">WH47_10256</name>
</gene>
<dbReference type="AlphaFoldDB" id="A0A0L7R4N7"/>
<keyword evidence="2" id="KW-1185">Reference proteome</keyword>
<dbReference type="EMBL" id="KQ414657">
    <property type="protein sequence ID" value="KOC65794.1"/>
    <property type="molecule type" value="Genomic_DNA"/>
</dbReference>
<evidence type="ECO:0000313" key="1">
    <source>
        <dbReference type="EMBL" id="KOC65794.1"/>
    </source>
</evidence>
<evidence type="ECO:0000313" key="2">
    <source>
        <dbReference type="Proteomes" id="UP000053825"/>
    </source>
</evidence>
<reference evidence="1 2" key="1">
    <citation type="submission" date="2015-07" db="EMBL/GenBank/DDBJ databases">
        <title>The genome of Habropoda laboriosa.</title>
        <authorList>
            <person name="Pan H."/>
            <person name="Kapheim K."/>
        </authorList>
    </citation>
    <scope>NUCLEOTIDE SEQUENCE [LARGE SCALE GENOMIC DNA]</scope>
    <source>
        <strain evidence="1">0110345459</strain>
    </source>
</reference>
<proteinExistence type="predicted"/>
<dbReference type="Proteomes" id="UP000053825">
    <property type="component" value="Unassembled WGS sequence"/>
</dbReference>
<sequence>MASCSVLAVSRSAQVASTRSLFALTQADTASSFLFHVRVSSSPSLNHVHRRIHLIELNGATLAREDLDQVAEGVA</sequence>
<organism evidence="1 2">
    <name type="scientific">Habropoda laboriosa</name>
    <dbReference type="NCBI Taxonomy" id="597456"/>
    <lineage>
        <taxon>Eukaryota</taxon>
        <taxon>Metazoa</taxon>
        <taxon>Ecdysozoa</taxon>
        <taxon>Arthropoda</taxon>
        <taxon>Hexapoda</taxon>
        <taxon>Insecta</taxon>
        <taxon>Pterygota</taxon>
        <taxon>Neoptera</taxon>
        <taxon>Endopterygota</taxon>
        <taxon>Hymenoptera</taxon>
        <taxon>Apocrita</taxon>
        <taxon>Aculeata</taxon>
        <taxon>Apoidea</taxon>
        <taxon>Anthophila</taxon>
        <taxon>Apidae</taxon>
        <taxon>Habropoda</taxon>
    </lineage>
</organism>
<name>A0A0L7R4N7_9HYME</name>
<protein>
    <submittedName>
        <fullName evidence="1">Uncharacterized protein</fullName>
    </submittedName>
</protein>
<accession>A0A0L7R4N7</accession>